<dbReference type="InterPro" id="IPR017896">
    <property type="entry name" value="4Fe4S_Fe-S-bd"/>
</dbReference>
<dbReference type="PROSITE" id="PS00198">
    <property type="entry name" value="4FE4S_FER_1"/>
    <property type="match status" value="1"/>
</dbReference>
<organism evidence="10 12">
    <name type="scientific">Bradyrhizobium elkanii</name>
    <dbReference type="NCBI Taxonomy" id="29448"/>
    <lineage>
        <taxon>Bacteria</taxon>
        <taxon>Pseudomonadati</taxon>
        <taxon>Pseudomonadota</taxon>
        <taxon>Alphaproteobacteria</taxon>
        <taxon>Hyphomicrobiales</taxon>
        <taxon>Nitrobacteraceae</taxon>
        <taxon>Bradyrhizobium</taxon>
    </lineage>
</organism>
<evidence type="ECO:0000256" key="3">
    <source>
        <dbReference type="ARBA" id="ARBA00022723"/>
    </source>
</evidence>
<dbReference type="InterPro" id="IPR032879">
    <property type="entry name" value="FixG_C"/>
</dbReference>
<feature type="transmembrane region" description="Helical" evidence="8">
    <location>
        <begin position="191"/>
        <end position="209"/>
    </location>
</feature>
<dbReference type="PANTHER" id="PTHR30176">
    <property type="entry name" value="FERREDOXIN-TYPE PROTEIN NAPH"/>
    <property type="match status" value="1"/>
</dbReference>
<dbReference type="PROSITE" id="PS51379">
    <property type="entry name" value="4FE4S_FER_2"/>
    <property type="match status" value="1"/>
</dbReference>
<evidence type="ECO:0000256" key="5">
    <source>
        <dbReference type="ARBA" id="ARBA00023004"/>
    </source>
</evidence>
<dbReference type="InterPro" id="IPR013783">
    <property type="entry name" value="Ig-like_fold"/>
</dbReference>
<dbReference type="InterPro" id="IPR017900">
    <property type="entry name" value="4Fe4S_Fe_S_CS"/>
</dbReference>
<dbReference type="SUPFAM" id="SSF54862">
    <property type="entry name" value="4Fe-4S ferredoxins"/>
    <property type="match status" value="1"/>
</dbReference>
<keyword evidence="8" id="KW-0472">Membrane</keyword>
<keyword evidence="2" id="KW-0004">4Fe-4S</keyword>
<dbReference type="Pfam" id="PF13746">
    <property type="entry name" value="Fer4_18"/>
    <property type="match status" value="1"/>
</dbReference>
<name>A0A4Y3ZPU7_BRAEL</name>
<evidence type="ECO:0000256" key="4">
    <source>
        <dbReference type="ARBA" id="ARBA00022982"/>
    </source>
</evidence>
<reference evidence="11 13" key="2">
    <citation type="submission" date="2024-07" db="EMBL/GenBank/DDBJ databases">
        <title>Genomic Encyclopedia of Type Strains, Phase V (KMG-V): Genome sequencing to study the core and pangenomes of soil and plant-associated prokaryotes.</title>
        <authorList>
            <person name="Whitman W."/>
        </authorList>
    </citation>
    <scope>NUCLEOTIDE SEQUENCE [LARGE SCALE GENOMIC DNA]</scope>
    <source>
        <strain evidence="11 13">USDA 415</strain>
    </source>
</reference>
<dbReference type="PANTHER" id="PTHR30176:SF3">
    <property type="entry name" value="FERREDOXIN-TYPE PROTEIN NAPH"/>
    <property type="match status" value="1"/>
</dbReference>
<dbReference type="Gene3D" id="2.60.40.10">
    <property type="entry name" value="Immunoglobulins"/>
    <property type="match status" value="1"/>
</dbReference>
<accession>A0A4Y3ZPU7</accession>
<dbReference type="AlphaFoldDB" id="A0A4Y3ZPU7"/>
<evidence type="ECO:0000313" key="12">
    <source>
        <dbReference type="Proteomes" id="UP000673383"/>
    </source>
</evidence>
<feature type="transmembrane region" description="Helical" evidence="8">
    <location>
        <begin position="117"/>
        <end position="137"/>
    </location>
</feature>
<dbReference type="EMBL" id="JAFICZ010000001">
    <property type="protein sequence ID" value="MBP1299585.1"/>
    <property type="molecule type" value="Genomic_DNA"/>
</dbReference>
<dbReference type="InterPro" id="IPR051684">
    <property type="entry name" value="Electron_Trans/Redox"/>
</dbReference>
<keyword evidence="8" id="KW-1133">Transmembrane helix</keyword>
<dbReference type="GO" id="GO:0051539">
    <property type="term" value="F:4 iron, 4 sulfur cluster binding"/>
    <property type="evidence" value="ECO:0007669"/>
    <property type="project" value="UniProtKB-KW"/>
</dbReference>
<evidence type="ECO:0000313" key="13">
    <source>
        <dbReference type="Proteomes" id="UP001565471"/>
    </source>
</evidence>
<dbReference type="InterPro" id="IPR014116">
    <property type="entry name" value="Cyt_c_oxidase_cbb3_FixG"/>
</dbReference>
<keyword evidence="8" id="KW-0812">Transmembrane</keyword>
<evidence type="ECO:0000256" key="2">
    <source>
        <dbReference type="ARBA" id="ARBA00022485"/>
    </source>
</evidence>
<evidence type="ECO:0000259" key="9">
    <source>
        <dbReference type="PROSITE" id="PS51379"/>
    </source>
</evidence>
<evidence type="ECO:0000256" key="7">
    <source>
        <dbReference type="SAM" id="MobiDB-lite"/>
    </source>
</evidence>
<evidence type="ECO:0000256" key="8">
    <source>
        <dbReference type="SAM" id="Phobius"/>
    </source>
</evidence>
<feature type="transmembrane region" description="Helical" evidence="8">
    <location>
        <begin position="221"/>
        <end position="242"/>
    </location>
</feature>
<evidence type="ECO:0000256" key="1">
    <source>
        <dbReference type="ARBA" id="ARBA00022448"/>
    </source>
</evidence>
<feature type="transmembrane region" description="Helical" evidence="8">
    <location>
        <begin position="375"/>
        <end position="393"/>
    </location>
</feature>
<evidence type="ECO:0000256" key="6">
    <source>
        <dbReference type="ARBA" id="ARBA00023014"/>
    </source>
</evidence>
<dbReference type="Proteomes" id="UP001565471">
    <property type="component" value="Unassembled WGS sequence"/>
</dbReference>
<dbReference type="GO" id="GO:0046872">
    <property type="term" value="F:metal ion binding"/>
    <property type="evidence" value="ECO:0007669"/>
    <property type="project" value="UniProtKB-KW"/>
</dbReference>
<feature type="transmembrane region" description="Helical" evidence="8">
    <location>
        <begin position="67"/>
        <end position="85"/>
    </location>
</feature>
<evidence type="ECO:0000313" key="11">
    <source>
        <dbReference type="EMBL" id="MEY9314858.1"/>
    </source>
</evidence>
<keyword evidence="1" id="KW-0813">Transport</keyword>
<protein>
    <submittedName>
        <fullName evidence="10">Cytochrome c oxidase accessory protein FixG</fullName>
    </submittedName>
</protein>
<keyword evidence="4" id="KW-0249">Electron transport</keyword>
<dbReference type="GO" id="GO:0005886">
    <property type="term" value="C:plasma membrane"/>
    <property type="evidence" value="ECO:0007669"/>
    <property type="project" value="TreeGrafter"/>
</dbReference>
<sequence>MRRKTCAPVTQDQREPSAPDVRSVMKPTVNKTVSLDEPVSDEDGPLYTAHRKVYPQSVRGTFRTIKWRLMVVCLGIYYLLPFVRWHRGLGAPDQAVLLDFPNRRFYFFFIELWPQELYYFTGLLVLAAIVLFLMNALGGRIWCGYLCPQTVWTDLFYAVERWVEGDRRERLKAAARPMTAGRAAKRVLKHAIWLMIAWWTGGAWVLYFADAPTLVHDLATFQAPATAYIWIGILTALTYLLAGYMREQVCVYMCPWPRIQAALTDEWALNVAYKYDRGEQRCSLKKSFDLRARGERVGDCIDCNQCAAVCPTGIDIRNGAQLGCIQCGLCIDACDAVMKKIGRKSGLIGYDNDINIRRRMDGKPELFKPVRPRTLVYAFLITIICAVMVYELLSRTMLDLSVLHDRNPMAVRLSDGSVRNAYTVRLLNRRDFDRVIAIDIDGPPKTSVHVVGADSVTVDRPMIVLARDTTTELRVLLTAPVDGMAERSMPVRFRVTDLGLGEVASASDHFVLP</sequence>
<dbReference type="Proteomes" id="UP000673383">
    <property type="component" value="Unassembled WGS sequence"/>
</dbReference>
<comment type="caution">
    <text evidence="10">The sequence shown here is derived from an EMBL/GenBank/DDBJ whole genome shotgun (WGS) entry which is preliminary data.</text>
</comment>
<keyword evidence="6" id="KW-0411">Iron-sulfur</keyword>
<dbReference type="Pfam" id="PF11614">
    <property type="entry name" value="FixG_C"/>
    <property type="match status" value="1"/>
</dbReference>
<keyword evidence="13" id="KW-1185">Reference proteome</keyword>
<keyword evidence="3" id="KW-0479">Metal-binding</keyword>
<evidence type="ECO:0000313" key="10">
    <source>
        <dbReference type="EMBL" id="MBP1299585.1"/>
    </source>
</evidence>
<dbReference type="NCBIfam" id="TIGR02745">
    <property type="entry name" value="ccoG_rdxA_fixG"/>
    <property type="match status" value="1"/>
</dbReference>
<dbReference type="Pfam" id="PF12801">
    <property type="entry name" value="Fer4_5"/>
    <property type="match status" value="1"/>
</dbReference>
<feature type="domain" description="4Fe-4S ferredoxin-type" evidence="9">
    <location>
        <begin position="290"/>
        <end position="319"/>
    </location>
</feature>
<feature type="region of interest" description="Disordered" evidence="7">
    <location>
        <begin position="1"/>
        <end position="23"/>
    </location>
</feature>
<reference evidence="10" key="1">
    <citation type="submission" date="2021-02" db="EMBL/GenBank/DDBJ databases">
        <title>Genomic Encyclopedia of Type Strains, Phase IV (KMG-V): Genome sequencing to study the core and pangenomes of soil and plant-associated prokaryotes.</title>
        <authorList>
            <person name="Whitman W."/>
        </authorList>
    </citation>
    <scope>NUCLEOTIDE SEQUENCE</scope>
    <source>
        <strain evidence="10">USDA 406</strain>
    </source>
</reference>
<proteinExistence type="predicted"/>
<dbReference type="EMBL" id="JBGBZA010000002">
    <property type="protein sequence ID" value="MEY9314858.1"/>
    <property type="molecule type" value="Genomic_DNA"/>
</dbReference>
<keyword evidence="5" id="KW-0408">Iron</keyword>
<gene>
    <name evidence="11" type="ORF">ABIF29_001657</name>
    <name evidence="10" type="ORF">JOH49_009338</name>
</gene>